<dbReference type="InterPro" id="IPR003593">
    <property type="entry name" value="AAA+_ATPase"/>
</dbReference>
<dbReference type="PROSITE" id="PS50893">
    <property type="entry name" value="ABC_TRANSPORTER_2"/>
    <property type="match status" value="2"/>
</dbReference>
<name>A0A246BFJ7_9DEIO</name>
<evidence type="ECO:0000256" key="1">
    <source>
        <dbReference type="ARBA" id="ARBA00022741"/>
    </source>
</evidence>
<dbReference type="Proteomes" id="UP000197208">
    <property type="component" value="Unassembled WGS sequence"/>
</dbReference>
<gene>
    <name evidence="5" type="ORF">CBQ26_18035</name>
</gene>
<keyword evidence="1" id="KW-0547">Nucleotide-binding</keyword>
<evidence type="ECO:0000313" key="6">
    <source>
        <dbReference type="Proteomes" id="UP000197208"/>
    </source>
</evidence>
<feature type="domain" description="ABC transporter" evidence="4">
    <location>
        <begin position="265"/>
        <end position="498"/>
    </location>
</feature>
<dbReference type="PANTHER" id="PTHR43158">
    <property type="entry name" value="SKFA PEPTIDE EXPORT ATP-BINDING PROTEIN SKFE"/>
    <property type="match status" value="1"/>
</dbReference>
<dbReference type="GO" id="GO:0016887">
    <property type="term" value="F:ATP hydrolysis activity"/>
    <property type="evidence" value="ECO:0007669"/>
    <property type="project" value="InterPro"/>
</dbReference>
<evidence type="ECO:0000256" key="3">
    <source>
        <dbReference type="SAM" id="MobiDB-lite"/>
    </source>
</evidence>
<reference evidence="5 6" key="1">
    <citation type="submission" date="2017-05" db="EMBL/GenBank/DDBJ databases">
        <title>De novo genome assembly of Deniococcus indicus strain DR1.</title>
        <authorList>
            <person name="Chauhan D."/>
            <person name="Yennamalli R.M."/>
            <person name="Priyadarshini R."/>
        </authorList>
    </citation>
    <scope>NUCLEOTIDE SEQUENCE [LARGE SCALE GENOMIC DNA]</scope>
    <source>
        <strain evidence="5 6">DR1</strain>
    </source>
</reference>
<organism evidence="5 6">
    <name type="scientific">Deinococcus indicus</name>
    <dbReference type="NCBI Taxonomy" id="223556"/>
    <lineage>
        <taxon>Bacteria</taxon>
        <taxon>Thermotogati</taxon>
        <taxon>Deinococcota</taxon>
        <taxon>Deinococci</taxon>
        <taxon>Deinococcales</taxon>
        <taxon>Deinococcaceae</taxon>
        <taxon>Deinococcus</taxon>
    </lineage>
</organism>
<evidence type="ECO:0000259" key="4">
    <source>
        <dbReference type="PROSITE" id="PS50893"/>
    </source>
</evidence>
<keyword evidence="6" id="KW-1185">Reference proteome</keyword>
<dbReference type="PROSITE" id="PS00211">
    <property type="entry name" value="ABC_TRANSPORTER_1"/>
    <property type="match status" value="2"/>
</dbReference>
<dbReference type="InterPro" id="IPR017871">
    <property type="entry name" value="ABC_transporter-like_CS"/>
</dbReference>
<feature type="region of interest" description="Disordered" evidence="3">
    <location>
        <begin position="224"/>
        <end position="250"/>
    </location>
</feature>
<dbReference type="InterPro" id="IPR003439">
    <property type="entry name" value="ABC_transporter-like_ATP-bd"/>
</dbReference>
<comment type="caution">
    <text evidence="5">The sequence shown here is derived from an EMBL/GenBank/DDBJ whole genome shotgun (WGS) entry which is preliminary data.</text>
</comment>
<keyword evidence="2" id="KW-0067">ATP-binding</keyword>
<accession>A0A246BFJ7</accession>
<dbReference type="InterPro" id="IPR027417">
    <property type="entry name" value="P-loop_NTPase"/>
</dbReference>
<proteinExistence type="predicted"/>
<dbReference type="SMART" id="SM00382">
    <property type="entry name" value="AAA"/>
    <property type="match status" value="2"/>
</dbReference>
<evidence type="ECO:0000313" key="5">
    <source>
        <dbReference type="EMBL" id="OWL93964.1"/>
    </source>
</evidence>
<dbReference type="PANTHER" id="PTHR43158:SF2">
    <property type="entry name" value="SKFA PEPTIDE EXPORT ATP-BINDING PROTEIN SKFE"/>
    <property type="match status" value="1"/>
</dbReference>
<dbReference type="Pfam" id="PF00005">
    <property type="entry name" value="ABC_tran"/>
    <property type="match status" value="2"/>
</dbReference>
<dbReference type="AlphaFoldDB" id="A0A246BFJ7"/>
<dbReference type="Gene3D" id="3.40.50.300">
    <property type="entry name" value="P-loop containing nucleotide triphosphate hydrolases"/>
    <property type="match status" value="2"/>
</dbReference>
<sequence length="500" mass="53154">MSAEEHTPARLAGMTALVTLKDVTVVAGGRTLLENVTLEVAHGEALLLRGPNGGGKTSLLRLLSGEVAPLRGERLYRLGGQEQRSAVRARRSLSVVGPDAEAFYLTRDWAVTVRDLLLGAARGERLNLWEATPAEKRRVADVAALTGLGPLLERDVRTLSHGQRRRAVLGAALMPAPELLLLDEFTDGLSGEARAELGAVIAAVHASGVAVVLASHRPEEAPDLPWRTLGVQGGRVDSRTGPAGPAGDWPELPLPSTDGLPRDLVTVSSAEVYRNGHRALGPLTWTWRAGQHWLVTGGNGSGKSTLARLIAGELHPALGGQVTRPFLTRDLLSERRRGVGLVSAELGIRQRREWTGRDVIGSAWDGTEGFTPTLDAAQRAEVDRLAAALHAADLLDRPADTLSQGQLRRLLLARSVAHRPRLLILDEGLDFLDAGSRAAFLGLLPDLVRGGTHLMVVAHRTSDAPAGLTHHLHLSAGRLASCGPHAPGRTSDSAHLQALP</sequence>
<protein>
    <submittedName>
        <fullName evidence="5">ABC transporter</fullName>
    </submittedName>
</protein>
<dbReference type="SUPFAM" id="SSF52540">
    <property type="entry name" value="P-loop containing nucleoside triphosphate hydrolases"/>
    <property type="match status" value="2"/>
</dbReference>
<feature type="domain" description="ABC transporter" evidence="4">
    <location>
        <begin position="18"/>
        <end position="258"/>
    </location>
</feature>
<dbReference type="GO" id="GO:0005524">
    <property type="term" value="F:ATP binding"/>
    <property type="evidence" value="ECO:0007669"/>
    <property type="project" value="UniProtKB-KW"/>
</dbReference>
<evidence type="ECO:0000256" key="2">
    <source>
        <dbReference type="ARBA" id="ARBA00022840"/>
    </source>
</evidence>
<dbReference type="EMBL" id="NHMK01000030">
    <property type="protein sequence ID" value="OWL93964.1"/>
    <property type="molecule type" value="Genomic_DNA"/>
</dbReference>